<name>A0A844FJY4_9FIRM</name>
<gene>
    <name evidence="6" type="ORF">FYJ27_11140</name>
</gene>
<comment type="caution">
    <text evidence="6">The sequence shown here is derived from an EMBL/GenBank/DDBJ whole genome shotgun (WGS) entry which is preliminary data.</text>
</comment>
<dbReference type="PROSITE" id="PS01269">
    <property type="entry name" value="UPF0025"/>
    <property type="match status" value="1"/>
</dbReference>
<protein>
    <recommendedName>
        <fullName evidence="4">Phosphoesterase</fullName>
        <ecNumber evidence="4">3.1.4.-</ecNumber>
    </recommendedName>
</protein>
<sequence>MKIFVVSDTHGNIDEFISFAKKLDRPDLIIHLGDYSEDGYEIEKRMGIDTIVVKGNCDFLDKRKTKEEEILNLNGKRIFITHGHRYHVKIDILNLFYKAREEKADVVLFGHTHIPLIFEEKGILFVNPGSTSFPKGTEGKTFGFLDVGKQIERKIIKIK</sequence>
<dbReference type="RefSeq" id="WP_326831086.1">
    <property type="nucleotide sequence ID" value="NZ_VULR01000020.1"/>
</dbReference>
<keyword evidence="3" id="KW-0378">Hydrolase</keyword>
<dbReference type="SUPFAM" id="SSF56300">
    <property type="entry name" value="Metallo-dependent phosphatases"/>
    <property type="match status" value="1"/>
</dbReference>
<dbReference type="InterPro" id="IPR029052">
    <property type="entry name" value="Metallo-depent_PP-like"/>
</dbReference>
<comment type="cofactor">
    <cofactor evidence="4">
        <name>a divalent metal cation</name>
        <dbReference type="ChEBI" id="CHEBI:60240"/>
    </cofactor>
</comment>
<evidence type="ECO:0000256" key="3">
    <source>
        <dbReference type="ARBA" id="ARBA00022801"/>
    </source>
</evidence>
<organism evidence="6 7">
    <name type="scientific">Anaerosalibacter bizertensis</name>
    <dbReference type="NCBI Taxonomy" id="932217"/>
    <lineage>
        <taxon>Bacteria</taxon>
        <taxon>Bacillati</taxon>
        <taxon>Bacillota</taxon>
        <taxon>Tissierellia</taxon>
        <taxon>Tissierellales</taxon>
        <taxon>Sporanaerobacteraceae</taxon>
        <taxon>Anaerosalibacter</taxon>
    </lineage>
</organism>
<dbReference type="EC" id="3.1.4.-" evidence="4"/>
<evidence type="ECO:0000256" key="4">
    <source>
        <dbReference type="RuleBase" id="RU362039"/>
    </source>
</evidence>
<dbReference type="InterPro" id="IPR000979">
    <property type="entry name" value="Phosphodiesterase_MJ0936/Vps29"/>
</dbReference>
<proteinExistence type="inferred from homology"/>
<dbReference type="Proteomes" id="UP000462760">
    <property type="component" value="Unassembled WGS sequence"/>
</dbReference>
<dbReference type="Pfam" id="PF12850">
    <property type="entry name" value="Metallophos_2"/>
    <property type="match status" value="1"/>
</dbReference>
<dbReference type="InterPro" id="IPR020935">
    <property type="entry name" value="PdiEstase_YfcE_CS"/>
</dbReference>
<dbReference type="NCBIfam" id="TIGR00040">
    <property type="entry name" value="yfcE"/>
    <property type="match status" value="1"/>
</dbReference>
<dbReference type="EMBL" id="VULR01000020">
    <property type="protein sequence ID" value="MSS44260.1"/>
    <property type="molecule type" value="Genomic_DNA"/>
</dbReference>
<dbReference type="GO" id="GO:0016787">
    <property type="term" value="F:hydrolase activity"/>
    <property type="evidence" value="ECO:0007669"/>
    <property type="project" value="UniProtKB-UniRule"/>
</dbReference>
<reference evidence="6 7" key="1">
    <citation type="submission" date="2019-08" db="EMBL/GenBank/DDBJ databases">
        <title>In-depth cultivation of the pig gut microbiome towards novel bacterial diversity and tailored functional studies.</title>
        <authorList>
            <person name="Wylensek D."/>
            <person name="Hitch T.C.A."/>
            <person name="Clavel T."/>
        </authorList>
    </citation>
    <scope>NUCLEOTIDE SEQUENCE [LARGE SCALE GENOMIC DNA]</scope>
    <source>
        <strain evidence="6 7">Med78-601-WT-4W-RMD-3</strain>
    </source>
</reference>
<evidence type="ECO:0000256" key="2">
    <source>
        <dbReference type="ARBA" id="ARBA00022723"/>
    </source>
</evidence>
<dbReference type="Gene3D" id="3.60.21.10">
    <property type="match status" value="1"/>
</dbReference>
<feature type="domain" description="Calcineurin-like phosphoesterase" evidence="5">
    <location>
        <begin position="1"/>
        <end position="148"/>
    </location>
</feature>
<evidence type="ECO:0000259" key="5">
    <source>
        <dbReference type="Pfam" id="PF12850"/>
    </source>
</evidence>
<evidence type="ECO:0000256" key="1">
    <source>
        <dbReference type="ARBA" id="ARBA00008950"/>
    </source>
</evidence>
<comment type="similarity">
    <text evidence="1 4">Belongs to the metallophosphoesterase superfamily. YfcE family.</text>
</comment>
<evidence type="ECO:0000313" key="7">
    <source>
        <dbReference type="Proteomes" id="UP000462760"/>
    </source>
</evidence>
<evidence type="ECO:0000313" key="6">
    <source>
        <dbReference type="EMBL" id="MSS44260.1"/>
    </source>
</evidence>
<dbReference type="PANTHER" id="PTHR11124">
    <property type="entry name" value="VACUOLAR SORTING PROTEIN VPS29"/>
    <property type="match status" value="1"/>
</dbReference>
<accession>A0A844FJY4</accession>
<dbReference type="AlphaFoldDB" id="A0A844FJY4"/>
<dbReference type="CDD" id="cd00841">
    <property type="entry name" value="MPP_YfcE"/>
    <property type="match status" value="1"/>
</dbReference>
<dbReference type="GO" id="GO:0046872">
    <property type="term" value="F:metal ion binding"/>
    <property type="evidence" value="ECO:0007669"/>
    <property type="project" value="UniProtKB-KW"/>
</dbReference>
<dbReference type="InterPro" id="IPR041802">
    <property type="entry name" value="MPP_YfcE"/>
</dbReference>
<dbReference type="InterPro" id="IPR024654">
    <property type="entry name" value="Calcineurin-like_PHP_lpxH"/>
</dbReference>
<keyword evidence="2 4" id="KW-0479">Metal-binding</keyword>